<name>A0ABY5I3B6_9FIRM</name>
<evidence type="ECO:0000259" key="1">
    <source>
        <dbReference type="Pfam" id="PF00085"/>
    </source>
</evidence>
<dbReference type="SUPFAM" id="SSF52833">
    <property type="entry name" value="Thioredoxin-like"/>
    <property type="match status" value="1"/>
</dbReference>
<reference evidence="2" key="1">
    <citation type="submission" date="2022-07" db="EMBL/GenBank/DDBJ databases">
        <title>Faecal culturing of patients with breast cancer.</title>
        <authorList>
            <person name="Teng N.M.Y."/>
            <person name="Kiu R."/>
            <person name="Evans R."/>
            <person name="Baker D.J."/>
            <person name="Zenner C."/>
            <person name="Robinson S.D."/>
            <person name="Hall L.J."/>
        </authorList>
    </citation>
    <scope>NUCLEOTIDE SEQUENCE</scope>
    <source>
        <strain evidence="2">LH1062</strain>
    </source>
</reference>
<organism evidence="2 3">
    <name type="scientific">Allocoprobacillus halotolerans</name>
    <dbReference type="NCBI Taxonomy" id="2944914"/>
    <lineage>
        <taxon>Bacteria</taxon>
        <taxon>Bacillati</taxon>
        <taxon>Bacillota</taxon>
        <taxon>Erysipelotrichia</taxon>
        <taxon>Erysipelotrichales</taxon>
        <taxon>Erysipelotrichaceae</taxon>
        <taxon>Allocoprobacillus</taxon>
    </lineage>
</organism>
<gene>
    <name evidence="2" type="ORF">NMU03_12400</name>
</gene>
<proteinExistence type="predicted"/>
<feature type="domain" description="Thioredoxin" evidence="1">
    <location>
        <begin position="31"/>
        <end position="76"/>
    </location>
</feature>
<accession>A0ABY5I3B6</accession>
<keyword evidence="3" id="KW-1185">Reference proteome</keyword>
<protein>
    <recommendedName>
        <fullName evidence="1">Thioredoxin domain-containing protein</fullName>
    </recommendedName>
</protein>
<dbReference type="RefSeq" id="WP_290138775.1">
    <property type="nucleotide sequence ID" value="NZ_CP101620.1"/>
</dbReference>
<sequence length="159" mass="18626">MDYVLHINKMKKILLVLLMFISGCQVKPQYYLYVYYAKTCPHCRSFMQVVIPKLETEYGSQMEIIKLDIDEESSIESYAKTCHLLEDYVVNDQSGSVPFIVLDGYFAWVGYQMGEDQSFLEMVHQAIAGEDVAVDNHEIYFLKRVRHFTKEDDYYVNTT</sequence>
<dbReference type="EMBL" id="CP101620">
    <property type="protein sequence ID" value="UTY38447.1"/>
    <property type="molecule type" value="Genomic_DNA"/>
</dbReference>
<evidence type="ECO:0000313" key="3">
    <source>
        <dbReference type="Proteomes" id="UP001060112"/>
    </source>
</evidence>
<dbReference type="Proteomes" id="UP001060112">
    <property type="component" value="Chromosome"/>
</dbReference>
<dbReference type="InterPro" id="IPR013766">
    <property type="entry name" value="Thioredoxin_domain"/>
</dbReference>
<dbReference type="Gene3D" id="3.40.30.10">
    <property type="entry name" value="Glutaredoxin"/>
    <property type="match status" value="1"/>
</dbReference>
<dbReference type="InterPro" id="IPR036249">
    <property type="entry name" value="Thioredoxin-like_sf"/>
</dbReference>
<dbReference type="Pfam" id="PF00085">
    <property type="entry name" value="Thioredoxin"/>
    <property type="match status" value="1"/>
</dbReference>
<evidence type="ECO:0000313" key="2">
    <source>
        <dbReference type="EMBL" id="UTY38447.1"/>
    </source>
</evidence>